<proteinExistence type="predicted"/>
<evidence type="ECO:0000256" key="1">
    <source>
        <dbReference type="SAM" id="MobiDB-lite"/>
    </source>
</evidence>
<feature type="compositionally biased region" description="Polar residues" evidence="1">
    <location>
        <begin position="18"/>
        <end position="34"/>
    </location>
</feature>
<feature type="region of interest" description="Disordered" evidence="1">
    <location>
        <begin position="1"/>
        <end position="36"/>
    </location>
</feature>
<gene>
    <name evidence="2" type="ORF">C8R41DRAFT_923252</name>
</gene>
<sequence length="190" mass="20830">MNLDNPGSINPREEDPTEFNSLSQDHGDSNNSLNHEVGHPIMRAYQTHPPVVDGPSSRTPSPIFQNISGSRSARFNNISDGDPSVSSRRQLTLQFVKGMFGAGRGGKSRPKTMLYLLSAASDTDNWQKLHLQNLDVRESKGTSWRVLSSTESTPSSFSVLLGALSQLDSAGGLEEEAEGKLDNNFFYYIL</sequence>
<reference evidence="2" key="1">
    <citation type="submission" date="2022-08" db="EMBL/GenBank/DDBJ databases">
        <title>A Global Phylogenomic Analysis of the Shiitake Genus Lentinula.</title>
        <authorList>
            <consortium name="DOE Joint Genome Institute"/>
            <person name="Sierra-Patev S."/>
            <person name="Min B."/>
            <person name="Naranjo-Ortiz M."/>
            <person name="Looney B."/>
            <person name="Konkel Z."/>
            <person name="Slot J.C."/>
            <person name="Sakamoto Y."/>
            <person name="Steenwyk J.L."/>
            <person name="Rokas A."/>
            <person name="Carro J."/>
            <person name="Camarero S."/>
            <person name="Ferreira P."/>
            <person name="Molpeceres G."/>
            <person name="Ruiz-Duenas F.J."/>
            <person name="Serrano A."/>
            <person name="Henrissat B."/>
            <person name="Drula E."/>
            <person name="Hughes K.W."/>
            <person name="Mata J.L."/>
            <person name="Ishikawa N.K."/>
            <person name="Vargas-Isla R."/>
            <person name="Ushijima S."/>
            <person name="Smith C.A."/>
            <person name="Ahrendt S."/>
            <person name="Andreopoulos W."/>
            <person name="He G."/>
            <person name="Labutti K."/>
            <person name="Lipzen A."/>
            <person name="Ng V."/>
            <person name="Riley R."/>
            <person name="Sandor L."/>
            <person name="Barry K."/>
            <person name="Martinez A.T."/>
            <person name="Xiao Y."/>
            <person name="Gibbons J.G."/>
            <person name="Terashima K."/>
            <person name="Grigoriev I.V."/>
            <person name="Hibbett D.S."/>
        </authorList>
    </citation>
    <scope>NUCLEOTIDE SEQUENCE</scope>
    <source>
        <strain evidence="2">RHP3577 ss4</strain>
    </source>
</reference>
<keyword evidence="3" id="KW-1185">Reference proteome</keyword>
<dbReference type="Proteomes" id="UP001150217">
    <property type="component" value="Unassembled WGS sequence"/>
</dbReference>
<accession>A0ABQ8VA18</accession>
<organism evidence="2 3">
    <name type="scientific">Lentinula lateritia</name>
    <dbReference type="NCBI Taxonomy" id="40482"/>
    <lineage>
        <taxon>Eukaryota</taxon>
        <taxon>Fungi</taxon>
        <taxon>Dikarya</taxon>
        <taxon>Basidiomycota</taxon>
        <taxon>Agaricomycotina</taxon>
        <taxon>Agaricomycetes</taxon>
        <taxon>Agaricomycetidae</taxon>
        <taxon>Agaricales</taxon>
        <taxon>Marasmiineae</taxon>
        <taxon>Omphalotaceae</taxon>
        <taxon>Lentinula</taxon>
    </lineage>
</organism>
<dbReference type="EMBL" id="JANVFT010000069">
    <property type="protein sequence ID" value="KAJ4476824.1"/>
    <property type="molecule type" value="Genomic_DNA"/>
</dbReference>
<protein>
    <submittedName>
        <fullName evidence="2">Uncharacterized protein</fullName>
    </submittedName>
</protein>
<comment type="caution">
    <text evidence="2">The sequence shown here is derived from an EMBL/GenBank/DDBJ whole genome shotgun (WGS) entry which is preliminary data.</text>
</comment>
<name>A0ABQ8VA18_9AGAR</name>
<evidence type="ECO:0000313" key="2">
    <source>
        <dbReference type="EMBL" id="KAJ4476824.1"/>
    </source>
</evidence>
<evidence type="ECO:0000313" key="3">
    <source>
        <dbReference type="Proteomes" id="UP001150217"/>
    </source>
</evidence>